<sequence>MDLEALRARLEVDGQEHLLHFWTSLNDDAKQELIDDVESIDVTRMVLKFRDTMELVKGNLDVCLDEIMKPPPPKIISSSSDCSQETLEKYRKTALEAIAKGKLAVILLAGGQGTRLGVPYPKGMFSVGLPSKKTLYQIQAERIKRLQFLAEELTGVKANIPWYIMTSGHTLVATTEFLASHNHFGLDPSNILIFDQGLAPCFDLTGRILLATESKIAKSPDGNGGLYASLRKAGMLDDMASRGVDCVHVYGVDNLLVKVADPVFVGYCLEQGADCAAKVVAKEMADEPVGVFCDVSGKFQVVEYSEILPATAAKRNEDGTLTFSAGNICNHFFTLEFLQRVCSVENEDKLQYHPATKKIPCMDPQTHVAVPKPPAPNGIKLEKFVFDVFAFATNFRLWQVKREDEFSPVKNADGASKDTPTTAREMLYAFDKSLIEKAGGSFKDSEQNLVVEISPLTSYDGEGLETLVKGKVFDLPCIL</sequence>
<dbReference type="EMBL" id="CAJPEX010001592">
    <property type="protein sequence ID" value="CAG0919482.1"/>
    <property type="molecule type" value="Genomic_DNA"/>
</dbReference>
<dbReference type="EMBL" id="OA883629">
    <property type="protein sequence ID" value="CAD7279330.1"/>
    <property type="molecule type" value="Genomic_DNA"/>
</dbReference>
<dbReference type="InterPro" id="IPR002618">
    <property type="entry name" value="UDPGP_fam"/>
</dbReference>
<dbReference type="GO" id="GO:0003977">
    <property type="term" value="F:UDP-N-acetylglucosamine diphosphorylase activity"/>
    <property type="evidence" value="ECO:0007669"/>
    <property type="project" value="UniProtKB-EC"/>
</dbReference>
<dbReference type="InterPro" id="IPR039741">
    <property type="entry name" value="UDP-sugar_pyrophosphorylase"/>
</dbReference>
<keyword evidence="5" id="KW-0548">Nucleotidyltransferase</keyword>
<keyword evidence="4" id="KW-0808">Transferase</keyword>
<organism evidence="7">
    <name type="scientific">Notodromas monacha</name>
    <dbReference type="NCBI Taxonomy" id="399045"/>
    <lineage>
        <taxon>Eukaryota</taxon>
        <taxon>Metazoa</taxon>
        <taxon>Ecdysozoa</taxon>
        <taxon>Arthropoda</taxon>
        <taxon>Crustacea</taxon>
        <taxon>Oligostraca</taxon>
        <taxon>Ostracoda</taxon>
        <taxon>Podocopa</taxon>
        <taxon>Podocopida</taxon>
        <taxon>Cypridocopina</taxon>
        <taxon>Cypridoidea</taxon>
        <taxon>Cyprididae</taxon>
        <taxon>Notodromas</taxon>
    </lineage>
</organism>
<dbReference type="OrthoDB" id="532420at2759"/>
<comment type="catalytic activity">
    <reaction evidence="6">
        <text>N-acetyl-alpha-D-glucosamine 1-phosphate + UTP + H(+) = UDP-N-acetyl-alpha-D-glucosamine + diphosphate</text>
        <dbReference type="Rhea" id="RHEA:13509"/>
        <dbReference type="ChEBI" id="CHEBI:15378"/>
        <dbReference type="ChEBI" id="CHEBI:33019"/>
        <dbReference type="ChEBI" id="CHEBI:46398"/>
        <dbReference type="ChEBI" id="CHEBI:57705"/>
        <dbReference type="ChEBI" id="CHEBI:57776"/>
        <dbReference type="EC" id="2.7.7.23"/>
    </reaction>
</comment>
<evidence type="ECO:0000313" key="7">
    <source>
        <dbReference type="EMBL" id="CAD7279330.1"/>
    </source>
</evidence>
<gene>
    <name evidence="7" type="ORF">NMOB1V02_LOCUS7005</name>
</gene>
<comment type="similarity">
    <text evidence="2">Belongs to the UDPGP type 1 family.</text>
</comment>
<evidence type="ECO:0000256" key="5">
    <source>
        <dbReference type="ARBA" id="ARBA00022695"/>
    </source>
</evidence>
<protein>
    <recommendedName>
        <fullName evidence="3">UDP-N-acetylglucosamine diphosphorylase</fullName>
        <ecNumber evidence="3">2.7.7.23</ecNumber>
    </recommendedName>
</protein>
<proteinExistence type="inferred from homology"/>
<dbReference type="Gene3D" id="3.90.550.10">
    <property type="entry name" value="Spore Coat Polysaccharide Biosynthesis Protein SpsA, Chain A"/>
    <property type="match status" value="1"/>
</dbReference>
<dbReference type="SUPFAM" id="SSF53448">
    <property type="entry name" value="Nucleotide-diphospho-sugar transferases"/>
    <property type="match status" value="1"/>
</dbReference>
<evidence type="ECO:0000256" key="1">
    <source>
        <dbReference type="ARBA" id="ARBA00005208"/>
    </source>
</evidence>
<dbReference type="PANTHER" id="PTHR11952">
    <property type="entry name" value="UDP- GLUCOSE PYROPHOSPHORYLASE"/>
    <property type="match status" value="1"/>
</dbReference>
<evidence type="ECO:0000256" key="2">
    <source>
        <dbReference type="ARBA" id="ARBA00010401"/>
    </source>
</evidence>
<evidence type="ECO:0000256" key="6">
    <source>
        <dbReference type="ARBA" id="ARBA00048493"/>
    </source>
</evidence>
<dbReference type="InterPro" id="IPR029044">
    <property type="entry name" value="Nucleotide-diphossugar_trans"/>
</dbReference>
<name>A0A7R9BRL7_9CRUS</name>
<dbReference type="AlphaFoldDB" id="A0A7R9BRL7"/>
<dbReference type="Pfam" id="PF01704">
    <property type="entry name" value="UDPGP"/>
    <property type="match status" value="1"/>
</dbReference>
<evidence type="ECO:0000313" key="8">
    <source>
        <dbReference type="Proteomes" id="UP000678499"/>
    </source>
</evidence>
<accession>A0A7R9BRL7</accession>
<dbReference type="PANTHER" id="PTHR11952:SF2">
    <property type="entry name" value="LD24639P"/>
    <property type="match status" value="1"/>
</dbReference>
<evidence type="ECO:0000256" key="3">
    <source>
        <dbReference type="ARBA" id="ARBA00012457"/>
    </source>
</evidence>
<reference evidence="7" key="1">
    <citation type="submission" date="2020-11" db="EMBL/GenBank/DDBJ databases">
        <authorList>
            <person name="Tran Van P."/>
        </authorList>
    </citation>
    <scope>NUCLEOTIDE SEQUENCE</scope>
</reference>
<dbReference type="EC" id="2.7.7.23" evidence="3"/>
<keyword evidence="8" id="KW-1185">Reference proteome</keyword>
<dbReference type="CDD" id="cd04193">
    <property type="entry name" value="UDPGlcNAc_PPase"/>
    <property type="match status" value="1"/>
</dbReference>
<comment type="pathway">
    <text evidence="1">Nucleotide-sugar biosynthesis; UDP-N-acetyl-alpha-D-glucosamine biosynthesis; UDP-N-acetyl-alpha-D-glucosamine from N-acetyl-alpha-D-glucosamine 1-phosphate: step 1/1.</text>
</comment>
<dbReference type="GO" id="GO:0006048">
    <property type="term" value="P:UDP-N-acetylglucosamine biosynthetic process"/>
    <property type="evidence" value="ECO:0007669"/>
    <property type="project" value="TreeGrafter"/>
</dbReference>
<dbReference type="Proteomes" id="UP000678499">
    <property type="component" value="Unassembled WGS sequence"/>
</dbReference>
<evidence type="ECO:0000256" key="4">
    <source>
        <dbReference type="ARBA" id="ARBA00022679"/>
    </source>
</evidence>